<comment type="pathway">
    <text evidence="3">Sphingolipid metabolism.</text>
</comment>
<evidence type="ECO:0000256" key="2">
    <source>
        <dbReference type="ARBA" id="ARBA00004760"/>
    </source>
</evidence>
<evidence type="ECO:0000256" key="4">
    <source>
        <dbReference type="ARBA" id="ARBA00022824"/>
    </source>
</evidence>
<feature type="region of interest" description="Disordered" evidence="12">
    <location>
        <begin position="762"/>
        <end position="790"/>
    </location>
</feature>
<dbReference type="PANTHER" id="PTHR43550">
    <property type="entry name" value="3-KETODIHYDROSPHINGOSINE REDUCTASE"/>
    <property type="match status" value="1"/>
</dbReference>
<protein>
    <recommendedName>
        <fullName evidence="9">3-dehydrosphinganine reductase</fullName>
        <ecNumber evidence="9">1.1.1.102</ecNumber>
    </recommendedName>
</protein>
<feature type="compositionally biased region" description="Basic and acidic residues" evidence="12">
    <location>
        <begin position="481"/>
        <end position="494"/>
    </location>
</feature>
<feature type="compositionally biased region" description="Acidic residues" evidence="12">
    <location>
        <begin position="638"/>
        <end position="652"/>
    </location>
</feature>
<keyword evidence="7" id="KW-0560">Oxidoreductase</keyword>
<feature type="region of interest" description="Disordered" evidence="12">
    <location>
        <begin position="694"/>
        <end position="740"/>
    </location>
</feature>
<reference evidence="14" key="1">
    <citation type="journal article" date="2021" name="Nat. Commun.">
        <title>Genetic determinants of endophytism in the Arabidopsis root mycobiome.</title>
        <authorList>
            <person name="Mesny F."/>
            <person name="Miyauchi S."/>
            <person name="Thiergart T."/>
            <person name="Pickel B."/>
            <person name="Atanasova L."/>
            <person name="Karlsson M."/>
            <person name="Huettel B."/>
            <person name="Barry K.W."/>
            <person name="Haridas S."/>
            <person name="Chen C."/>
            <person name="Bauer D."/>
            <person name="Andreopoulos W."/>
            <person name="Pangilinan J."/>
            <person name="LaButti K."/>
            <person name="Riley R."/>
            <person name="Lipzen A."/>
            <person name="Clum A."/>
            <person name="Drula E."/>
            <person name="Henrissat B."/>
            <person name="Kohler A."/>
            <person name="Grigoriev I.V."/>
            <person name="Martin F.M."/>
            <person name="Hacquard S."/>
        </authorList>
    </citation>
    <scope>NUCLEOTIDE SEQUENCE</scope>
    <source>
        <strain evidence="14">MPI-SDFR-AT-0068</strain>
    </source>
</reference>
<feature type="region of interest" description="Disordered" evidence="12">
    <location>
        <begin position="1019"/>
        <end position="1108"/>
    </location>
</feature>
<keyword evidence="13" id="KW-0812">Transmembrane</keyword>
<keyword evidence="5" id="KW-0521">NADP</keyword>
<evidence type="ECO:0000256" key="7">
    <source>
        <dbReference type="ARBA" id="ARBA00023002"/>
    </source>
</evidence>
<accession>A0A8K0WC60</accession>
<dbReference type="Proteomes" id="UP000813427">
    <property type="component" value="Unassembled WGS sequence"/>
</dbReference>
<dbReference type="InterPro" id="IPR002347">
    <property type="entry name" value="SDR_fam"/>
</dbReference>
<dbReference type="EC" id="1.1.1.102" evidence="9"/>
<evidence type="ECO:0000256" key="10">
    <source>
        <dbReference type="ARBA" id="ARBA00044737"/>
    </source>
</evidence>
<evidence type="ECO:0000256" key="1">
    <source>
        <dbReference type="ARBA" id="ARBA00004240"/>
    </source>
</evidence>
<evidence type="ECO:0000256" key="9">
    <source>
        <dbReference type="ARBA" id="ARBA00026112"/>
    </source>
</evidence>
<feature type="region of interest" description="Disordered" evidence="12">
    <location>
        <begin position="473"/>
        <end position="594"/>
    </location>
</feature>
<sequence length="1108" mass="122424">MGSFLSQNEFPVEGRTILITGGSRGLGLAAACQLAGKGANVAIGARDPEVLKEALAQVEKSARSPTQRFFSLTADVTKATECARIIAEVTAWNDDSPPDIVWCCSGSAHPTLFVDTPIEQLQTMMDSNYFSSAYMAHATLNAWLRPAIDGVVKKTSESKSLASRHIIFTGSFVSLYSFAGFTPYSPSKAAIRSLSDSLSQEMNLYAGAHPDEPRVRIHTVFPATMPTKSLDDENRVKTDVTKALEEGDQILSPDECARRAIAGLERGEELVATSTIIRLVMTTVMGGAIRGGFWTGLVNTILSWIVMVVMVFIRWDMDVKVRNWGKKHGASGKASETYHKAPQEVQSMAIEMSGLTGTLEHLRDVLTTGHAYTKPLFFEDIQNVIKNIQSTQQEIQNLAKNVDDKRSFAKLKWHKSKRLLSDIDKHKVTLTLQITILSAAVLVNTTDQCSFSPGNEKSDNRFKIQAENLVQAGQASLQADKTLRPKPDPPRERAPSPPVRTTKRLPSPVRQSEIHVRTEDLYGQSNTIRDTLNVPEDGGDESYSVVARTSKAPEVPSRDAGIKDGESEIISEWEDEEEDAGRKRGRGTGFDPLSGKIAQFGRDFHLRGDAATFLYKLVYLDEVTAYTPAAYDGGSGQETEEDVYSDSSDSDDSGPRRRVSYRVPSRHVNPERQEPGRVVNQLLLAWTSLSENEIQKGSSDAQPNARKNPARQAYVVSEAEDEDERVQTSIPRPESPYTSEHVKYSVPEYNSRGRRILRPDQFNKNARSEAYRRPYLGETESGQPPYTKYSRPWAAPVPAKSTRPEPKPHVVVLPYVDPANSELGPTTPKLDIAPCLNMSIVRQKEDPIWDCDEFMSQHGIPGKGIMGALAGDKNLRAMDLAYTLVDGETLQLVYVRGNAKEDDNAAMQQEYVAIGEEWASFEALKLLGLSVKSRKEGRVFLDPSTSWLRCMRQRREYMPTFYNSIATFRQKHCEVAPPLSVAIPEMEILPSTTPEPQPITGDDKEEVDVLSFLVKEETPEAQEVNRARNNTQPSDIQPQISITPPPTPKEVQTTEFDTSEVASNVSPRSRFSNYGSKTGGGHTAYVESEDDDKGPLTPTDSGIGSSIG</sequence>
<dbReference type="CDD" id="cd08939">
    <property type="entry name" value="KDSR-like_SDR_c"/>
    <property type="match status" value="1"/>
</dbReference>
<comment type="function">
    <text evidence="10">Catalyzes the reduction of 3'-oxosphinganine (3-ketodihydrosphingosine/KDS) to sphinganine (dihydrosphingosine/DHS), the second step of de novo sphingolipid biosynthesis.</text>
</comment>
<keyword evidence="13" id="KW-1133">Transmembrane helix</keyword>
<keyword evidence="4" id="KW-0256">Endoplasmic reticulum</keyword>
<comment type="pathway">
    <text evidence="2">Lipid metabolism; sphingolipid metabolism.</text>
</comment>
<evidence type="ECO:0000256" key="11">
    <source>
        <dbReference type="ARBA" id="ARBA00048930"/>
    </source>
</evidence>
<keyword evidence="15" id="KW-1185">Reference proteome</keyword>
<dbReference type="AlphaFoldDB" id="A0A8K0WC60"/>
<evidence type="ECO:0000256" key="3">
    <source>
        <dbReference type="ARBA" id="ARBA00004991"/>
    </source>
</evidence>
<evidence type="ECO:0000256" key="8">
    <source>
        <dbReference type="ARBA" id="ARBA00023098"/>
    </source>
</evidence>
<dbReference type="PANTHER" id="PTHR43550:SF3">
    <property type="entry name" value="3-KETODIHYDROSPHINGOSINE REDUCTASE"/>
    <property type="match status" value="1"/>
</dbReference>
<comment type="subcellular location">
    <subcellularLocation>
        <location evidence="1">Endoplasmic reticulum</location>
    </subcellularLocation>
</comment>
<feature type="compositionally biased region" description="Low complexity" evidence="12">
    <location>
        <begin position="1031"/>
        <end position="1042"/>
    </location>
</feature>
<evidence type="ECO:0000256" key="6">
    <source>
        <dbReference type="ARBA" id="ARBA00022919"/>
    </source>
</evidence>
<organism evidence="14 15">
    <name type="scientific">Fusarium tricinctum</name>
    <dbReference type="NCBI Taxonomy" id="61284"/>
    <lineage>
        <taxon>Eukaryota</taxon>
        <taxon>Fungi</taxon>
        <taxon>Dikarya</taxon>
        <taxon>Ascomycota</taxon>
        <taxon>Pezizomycotina</taxon>
        <taxon>Sordariomycetes</taxon>
        <taxon>Hypocreomycetidae</taxon>
        <taxon>Hypocreales</taxon>
        <taxon>Nectriaceae</taxon>
        <taxon>Fusarium</taxon>
        <taxon>Fusarium tricinctum species complex</taxon>
    </lineage>
</organism>
<dbReference type="SUPFAM" id="SSF51735">
    <property type="entry name" value="NAD(P)-binding Rossmann-fold domains"/>
    <property type="match status" value="1"/>
</dbReference>
<feature type="compositionally biased region" description="Polar residues" evidence="12">
    <location>
        <begin position="1050"/>
        <end position="1076"/>
    </location>
</feature>
<dbReference type="InterPro" id="IPR036291">
    <property type="entry name" value="NAD(P)-bd_dom_sf"/>
</dbReference>
<dbReference type="GO" id="GO:0006666">
    <property type="term" value="P:3-keto-sphinganine metabolic process"/>
    <property type="evidence" value="ECO:0007669"/>
    <property type="project" value="InterPro"/>
</dbReference>
<feature type="compositionally biased region" description="Acidic residues" evidence="12">
    <location>
        <begin position="567"/>
        <end position="579"/>
    </location>
</feature>
<evidence type="ECO:0000256" key="5">
    <source>
        <dbReference type="ARBA" id="ARBA00022857"/>
    </source>
</evidence>
<comment type="caution">
    <text evidence="14">The sequence shown here is derived from an EMBL/GenBank/DDBJ whole genome shotgun (WGS) entry which is preliminary data.</text>
</comment>
<feature type="region of interest" description="Disordered" evidence="12">
    <location>
        <begin position="628"/>
        <end position="676"/>
    </location>
</feature>
<proteinExistence type="predicted"/>
<dbReference type="GO" id="GO:0030148">
    <property type="term" value="P:sphingolipid biosynthetic process"/>
    <property type="evidence" value="ECO:0007669"/>
    <property type="project" value="InterPro"/>
</dbReference>
<feature type="transmembrane region" description="Helical" evidence="13">
    <location>
        <begin position="291"/>
        <end position="313"/>
    </location>
</feature>
<dbReference type="PRINTS" id="PR00081">
    <property type="entry name" value="GDHRDH"/>
</dbReference>
<dbReference type="GO" id="GO:0005789">
    <property type="term" value="C:endoplasmic reticulum membrane"/>
    <property type="evidence" value="ECO:0007669"/>
    <property type="project" value="TreeGrafter"/>
</dbReference>
<evidence type="ECO:0000256" key="13">
    <source>
        <dbReference type="SAM" id="Phobius"/>
    </source>
</evidence>
<evidence type="ECO:0000313" key="14">
    <source>
        <dbReference type="EMBL" id="KAH7245736.1"/>
    </source>
</evidence>
<feature type="compositionally biased region" description="Polar residues" evidence="12">
    <location>
        <begin position="1098"/>
        <end position="1108"/>
    </location>
</feature>
<keyword evidence="8" id="KW-0443">Lipid metabolism</keyword>
<evidence type="ECO:0000256" key="12">
    <source>
        <dbReference type="SAM" id="MobiDB-lite"/>
    </source>
</evidence>
<evidence type="ECO:0000313" key="15">
    <source>
        <dbReference type="Proteomes" id="UP000813427"/>
    </source>
</evidence>
<keyword evidence="13" id="KW-0472">Membrane</keyword>
<comment type="catalytic activity">
    <reaction evidence="11">
        <text>sphinganine + NADP(+) = 3-oxosphinganine + NADPH + H(+)</text>
        <dbReference type="Rhea" id="RHEA:22640"/>
        <dbReference type="ChEBI" id="CHEBI:15378"/>
        <dbReference type="ChEBI" id="CHEBI:57783"/>
        <dbReference type="ChEBI" id="CHEBI:57817"/>
        <dbReference type="ChEBI" id="CHEBI:58299"/>
        <dbReference type="ChEBI" id="CHEBI:58349"/>
        <dbReference type="EC" id="1.1.1.102"/>
    </reaction>
    <physiologicalReaction direction="right-to-left" evidence="11">
        <dbReference type="Rhea" id="RHEA:22642"/>
    </physiologicalReaction>
</comment>
<dbReference type="InterPro" id="IPR045022">
    <property type="entry name" value="KDSR-like"/>
</dbReference>
<dbReference type="Gene3D" id="3.40.50.720">
    <property type="entry name" value="NAD(P)-binding Rossmann-like Domain"/>
    <property type="match status" value="1"/>
</dbReference>
<keyword evidence="6" id="KW-0746">Sphingolipid metabolism</keyword>
<gene>
    <name evidence="14" type="ORF">BKA59DRAFT_493213</name>
</gene>
<dbReference type="GO" id="GO:0047560">
    <property type="term" value="F:3-dehydrosphinganine reductase activity"/>
    <property type="evidence" value="ECO:0007669"/>
    <property type="project" value="UniProtKB-EC"/>
</dbReference>
<dbReference type="Pfam" id="PF00106">
    <property type="entry name" value="adh_short"/>
    <property type="match status" value="1"/>
</dbReference>
<name>A0A8K0WC60_9HYPO</name>
<dbReference type="OrthoDB" id="10267115at2759"/>
<dbReference type="EMBL" id="JAGPXF010000004">
    <property type="protein sequence ID" value="KAH7245736.1"/>
    <property type="molecule type" value="Genomic_DNA"/>
</dbReference>
<feature type="compositionally biased region" description="Basic and acidic residues" evidence="12">
    <location>
        <begin position="556"/>
        <end position="566"/>
    </location>
</feature>